<gene>
    <name evidence="1" type="ORF">SAMN02745728_01049</name>
</gene>
<name>A0A1M7SMR9_9BACT</name>
<proteinExistence type="predicted"/>
<dbReference type="RefSeq" id="WP_072696741.1">
    <property type="nucleotide sequence ID" value="NZ_FRDI01000004.1"/>
</dbReference>
<evidence type="ECO:0000313" key="2">
    <source>
        <dbReference type="Proteomes" id="UP000186469"/>
    </source>
</evidence>
<dbReference type="OrthoDB" id="9942077at2"/>
<evidence type="ECO:0008006" key="3">
    <source>
        <dbReference type="Google" id="ProtNLM"/>
    </source>
</evidence>
<reference evidence="1 2" key="1">
    <citation type="submission" date="2016-12" db="EMBL/GenBank/DDBJ databases">
        <authorList>
            <person name="Song W.-J."/>
            <person name="Kurnit D.M."/>
        </authorList>
    </citation>
    <scope>NUCLEOTIDE SEQUENCE [LARGE SCALE GENOMIC DNA]</scope>
    <source>
        <strain evidence="1 2">DSM 11393</strain>
    </source>
</reference>
<dbReference type="Proteomes" id="UP000186469">
    <property type="component" value="Unassembled WGS sequence"/>
</dbReference>
<evidence type="ECO:0000313" key="1">
    <source>
        <dbReference type="EMBL" id="SHN59762.1"/>
    </source>
</evidence>
<protein>
    <recommendedName>
        <fullName evidence="3">Thioredoxin domain-containing protein</fullName>
    </recommendedName>
</protein>
<accession>A0A1M7SMR9</accession>
<organism evidence="1 2">
    <name type="scientific">Desulfovibrio litoralis DSM 11393</name>
    <dbReference type="NCBI Taxonomy" id="1121455"/>
    <lineage>
        <taxon>Bacteria</taxon>
        <taxon>Pseudomonadati</taxon>
        <taxon>Thermodesulfobacteriota</taxon>
        <taxon>Desulfovibrionia</taxon>
        <taxon>Desulfovibrionales</taxon>
        <taxon>Desulfovibrionaceae</taxon>
        <taxon>Desulfovibrio</taxon>
    </lineage>
</organism>
<dbReference type="AlphaFoldDB" id="A0A1M7SMR9"/>
<dbReference type="EMBL" id="FRDI01000004">
    <property type="protein sequence ID" value="SHN59762.1"/>
    <property type="molecule type" value="Genomic_DNA"/>
</dbReference>
<sequence>MKTIIVWDESADRINEMQISLPQALKVMGIKARIQWNSEPPLLSRMQLFGTTPAIEIDGEFWRHTIGKAVSEKEFIELLEHVANCRSCCSM</sequence>
<keyword evidence="2" id="KW-1185">Reference proteome</keyword>